<name>A0AAV7B2W7_ENGPU</name>
<evidence type="ECO:0000256" key="1">
    <source>
        <dbReference type="ARBA" id="ARBA00022754"/>
    </source>
</evidence>
<dbReference type="GO" id="GO:0030855">
    <property type="term" value="P:epithelial cell differentiation"/>
    <property type="evidence" value="ECO:0007669"/>
    <property type="project" value="TreeGrafter"/>
</dbReference>
<proteinExistence type="inferred from homology"/>
<feature type="compositionally biased region" description="Basic residues" evidence="5">
    <location>
        <begin position="134"/>
        <end position="176"/>
    </location>
</feature>
<dbReference type="SUPFAM" id="SSF64593">
    <property type="entry name" value="Intermediate filament protein, coiled coil region"/>
    <property type="match status" value="2"/>
</dbReference>
<dbReference type="GO" id="GO:0045109">
    <property type="term" value="P:intermediate filament organization"/>
    <property type="evidence" value="ECO:0007669"/>
    <property type="project" value="TreeGrafter"/>
</dbReference>
<keyword evidence="8" id="KW-1185">Reference proteome</keyword>
<gene>
    <name evidence="7" type="ORF">GDO81_013227</name>
</gene>
<evidence type="ECO:0000313" key="8">
    <source>
        <dbReference type="Proteomes" id="UP000824782"/>
    </source>
</evidence>
<dbReference type="EMBL" id="WNYA01000006">
    <property type="protein sequence ID" value="KAG8566400.1"/>
    <property type="molecule type" value="Genomic_DNA"/>
</dbReference>
<feature type="compositionally biased region" description="Basic residues" evidence="5">
    <location>
        <begin position="1"/>
        <end position="59"/>
    </location>
</feature>
<dbReference type="InterPro" id="IPR018039">
    <property type="entry name" value="IF_conserved"/>
</dbReference>
<evidence type="ECO:0000256" key="4">
    <source>
        <dbReference type="SAM" id="Coils"/>
    </source>
</evidence>
<dbReference type="AlphaFoldDB" id="A0AAV7B2W7"/>
<comment type="caution">
    <text evidence="7">The sequence shown here is derived from an EMBL/GenBank/DDBJ whole genome shotgun (WGS) entry which is preliminary data.</text>
</comment>
<dbReference type="InterPro" id="IPR002957">
    <property type="entry name" value="Keratin_I"/>
</dbReference>
<comment type="similarity">
    <text evidence="3">Belongs to the intermediate filament family.</text>
</comment>
<feature type="domain" description="IF rod" evidence="6">
    <location>
        <begin position="205"/>
        <end position="516"/>
    </location>
</feature>
<dbReference type="PROSITE" id="PS00226">
    <property type="entry name" value="IF_ROD_1"/>
    <property type="match status" value="1"/>
</dbReference>
<dbReference type="Gene3D" id="1.20.5.500">
    <property type="entry name" value="Single helix bin"/>
    <property type="match status" value="1"/>
</dbReference>
<dbReference type="Proteomes" id="UP000824782">
    <property type="component" value="Unassembled WGS sequence"/>
</dbReference>
<dbReference type="Pfam" id="PF00038">
    <property type="entry name" value="Filament"/>
    <property type="match status" value="1"/>
</dbReference>
<sequence>MSHHGGHHTSHHGGHHMSHHGGHHTSHHGGHHMSHHGSHNLSHHGGHHMPHHGSHHMSHHGGNYMPHHESHHMSYHGGHHMSHHGDHNMSHHGGHHMSHHRGHHTSHHKDNHNSHHGGHHTVQYGSNHMTQHGGCHKSHHKGSYHGSHHHMSHHGHYGKTHHGGSHKPHHGSHHKKEVSFSKYVSHGHDNHHGGFKADGLFDVNEKEIMQLLNERLSSYLGEVRSLEMANAKLERKICEWYENNPPKTPPDGTQYFRIIDELQNQIMEGTLENANTMLQIDNARLAAADYRSRYEAELTQSNNAQMDVNNLARVLDGLNEENSELEMQVQSLEEEKNSLQMNSEEEIESLLSQLGARINIELNAAPSIDLNEALSEIREEYENLMERNLREAEDLFLEMSGELSREVASSSQELQSVNTELIELKRCVQALEIDLQSELSLKSALEGTLAETEAIFGSKLAELQCLINNMESELATILSNLERQNYEYKVLMDQKTHLEMEIATYKRLLDGHDIDISEHGMSHGNYDHHVGSYNILKHQSGSYHSSGGHHWGHHSSRHHTGGHISSGGHHKGHNTSGHHSEGPHSSGGHHGGHHPSGHHSGEHHSSCGHHESHNSSGHHSSDQ</sequence>
<dbReference type="PANTHER" id="PTHR23239">
    <property type="entry name" value="INTERMEDIATE FILAMENT"/>
    <property type="match status" value="1"/>
</dbReference>
<reference evidence="7" key="1">
    <citation type="thesis" date="2020" institute="ProQuest LLC" country="789 East Eisenhower Parkway, Ann Arbor, MI, USA">
        <title>Comparative Genomics and Chromosome Evolution.</title>
        <authorList>
            <person name="Mudd A.B."/>
        </authorList>
    </citation>
    <scope>NUCLEOTIDE SEQUENCE</scope>
    <source>
        <strain evidence="7">237g6f4</strain>
        <tissue evidence="7">Blood</tissue>
    </source>
</reference>
<dbReference type="Gene3D" id="1.20.5.170">
    <property type="match status" value="1"/>
</dbReference>
<dbReference type="GO" id="GO:0005198">
    <property type="term" value="F:structural molecule activity"/>
    <property type="evidence" value="ECO:0007669"/>
    <property type="project" value="InterPro"/>
</dbReference>
<keyword evidence="1 3" id="KW-0403">Intermediate filament</keyword>
<feature type="compositionally biased region" description="Low complexity" evidence="5">
    <location>
        <begin position="538"/>
        <end position="548"/>
    </location>
</feature>
<evidence type="ECO:0000256" key="3">
    <source>
        <dbReference type="RuleBase" id="RU000685"/>
    </source>
</evidence>
<feature type="coiled-coil region" evidence="4">
    <location>
        <begin position="460"/>
        <end position="487"/>
    </location>
</feature>
<evidence type="ECO:0000259" key="6">
    <source>
        <dbReference type="PROSITE" id="PS51842"/>
    </source>
</evidence>
<organism evidence="7 8">
    <name type="scientific">Engystomops pustulosus</name>
    <name type="common">Tungara frog</name>
    <name type="synonym">Physalaemus pustulosus</name>
    <dbReference type="NCBI Taxonomy" id="76066"/>
    <lineage>
        <taxon>Eukaryota</taxon>
        <taxon>Metazoa</taxon>
        <taxon>Chordata</taxon>
        <taxon>Craniata</taxon>
        <taxon>Vertebrata</taxon>
        <taxon>Euteleostomi</taxon>
        <taxon>Amphibia</taxon>
        <taxon>Batrachia</taxon>
        <taxon>Anura</taxon>
        <taxon>Neobatrachia</taxon>
        <taxon>Hyloidea</taxon>
        <taxon>Leptodactylidae</taxon>
        <taxon>Leiuperinae</taxon>
        <taxon>Engystomops</taxon>
    </lineage>
</organism>
<feature type="region of interest" description="Disordered" evidence="5">
    <location>
        <begin position="538"/>
        <end position="623"/>
    </location>
</feature>
<dbReference type="PANTHER" id="PTHR23239:SF377">
    <property type="entry name" value="KERATIN 34"/>
    <property type="match status" value="1"/>
</dbReference>
<evidence type="ECO:0000256" key="2">
    <source>
        <dbReference type="ARBA" id="ARBA00023054"/>
    </source>
</evidence>
<feature type="compositionally biased region" description="Basic and acidic residues" evidence="5">
    <location>
        <begin position="599"/>
        <end position="623"/>
    </location>
</feature>
<dbReference type="InterPro" id="IPR039008">
    <property type="entry name" value="IF_rod_dom"/>
</dbReference>
<evidence type="ECO:0000256" key="5">
    <source>
        <dbReference type="SAM" id="MobiDB-lite"/>
    </source>
</evidence>
<feature type="compositionally biased region" description="Basic residues" evidence="5">
    <location>
        <begin position="90"/>
        <end position="119"/>
    </location>
</feature>
<dbReference type="PRINTS" id="PR01248">
    <property type="entry name" value="TYPE1KERATIN"/>
</dbReference>
<dbReference type="Gene3D" id="1.20.5.1160">
    <property type="entry name" value="Vasodilator-stimulated phosphoprotein"/>
    <property type="match status" value="1"/>
</dbReference>
<feature type="compositionally biased region" description="Basic residues" evidence="5">
    <location>
        <begin position="550"/>
        <end position="561"/>
    </location>
</feature>
<feature type="coiled-coil region" evidence="4">
    <location>
        <begin position="301"/>
        <end position="434"/>
    </location>
</feature>
<dbReference type="SMART" id="SM01391">
    <property type="entry name" value="Filament"/>
    <property type="match status" value="1"/>
</dbReference>
<dbReference type="FunFam" id="1.20.5.170:FF:000002">
    <property type="entry name" value="Type I keratin KA11"/>
    <property type="match status" value="1"/>
</dbReference>
<dbReference type="PROSITE" id="PS51842">
    <property type="entry name" value="IF_ROD_2"/>
    <property type="match status" value="1"/>
</dbReference>
<protein>
    <recommendedName>
        <fullName evidence="6">IF rod domain-containing protein</fullName>
    </recommendedName>
</protein>
<accession>A0AAV7B2W7</accession>
<feature type="region of interest" description="Disordered" evidence="5">
    <location>
        <begin position="1"/>
        <end position="177"/>
    </location>
</feature>
<evidence type="ECO:0000313" key="7">
    <source>
        <dbReference type="EMBL" id="KAG8566400.1"/>
    </source>
</evidence>
<keyword evidence="2 4" id="KW-0175">Coiled coil</keyword>
<dbReference type="GO" id="GO:0005882">
    <property type="term" value="C:intermediate filament"/>
    <property type="evidence" value="ECO:0007669"/>
    <property type="project" value="UniProtKB-KW"/>
</dbReference>
<feature type="compositionally biased region" description="Basic residues" evidence="5">
    <location>
        <begin position="73"/>
        <end position="82"/>
    </location>
</feature>